<accession>A0A6I6ENM3</accession>
<dbReference type="EMBL" id="CP046509">
    <property type="protein sequence ID" value="QGU86669.1"/>
    <property type="molecule type" value="Genomic_DNA"/>
</dbReference>
<dbReference type="Proteomes" id="UP000424752">
    <property type="component" value="Chromosome"/>
</dbReference>
<gene>
    <name evidence="1" type="ORF">GN242_05295</name>
</gene>
<sequence length="258" mass="29282">MGIFFEPYQADSCCLCGSSESLTGEHKIKASALRKIFGKDAMVIGNFDGERTLRSAQGPKSQAFHFSARMCSLCNSTRTQAADHEFDRFHALVSSLLSEGRDPSLVFNFPQYNFGSEAYLNIFRYFSKILCCHVAESSGPRPLEACEFAMGKTSRNIVFLYIDIDPTYEAYRDRFVEHQFAGHGGLIVPFDSKTQNPTGFRSSISLGAVRYIFWVKFNAMIGIVLRRFHYEFWRKCEAACQDALKNPLSKEQRHRLGL</sequence>
<proteinExistence type="predicted"/>
<evidence type="ECO:0000313" key="1">
    <source>
        <dbReference type="EMBL" id="QGU86669.1"/>
    </source>
</evidence>
<organism evidence="1 2">
    <name type="scientific">Erwinia sorbitola</name>
    <dbReference type="NCBI Taxonomy" id="2681984"/>
    <lineage>
        <taxon>Bacteria</taxon>
        <taxon>Pseudomonadati</taxon>
        <taxon>Pseudomonadota</taxon>
        <taxon>Gammaproteobacteria</taxon>
        <taxon>Enterobacterales</taxon>
        <taxon>Erwiniaceae</taxon>
        <taxon>Erwinia</taxon>
    </lineage>
</organism>
<name>A0A6I6ENM3_9GAMM</name>
<protein>
    <submittedName>
        <fullName evidence="1">Uncharacterized protein</fullName>
    </submittedName>
</protein>
<dbReference type="AlphaFoldDB" id="A0A6I6ENM3"/>
<reference evidence="1 2" key="1">
    <citation type="submission" date="2019-12" db="EMBL/GenBank/DDBJ databases">
        <title>Erwinia sp. nov., isolated from droppings of birds in the Qinghai-Tiebt plateau of China.</title>
        <authorList>
            <person name="Ge Y."/>
        </authorList>
    </citation>
    <scope>NUCLEOTIDE SEQUENCE [LARGE SCALE GENOMIC DNA]</scope>
    <source>
        <strain evidence="1 2">J780</strain>
    </source>
</reference>
<dbReference type="KEGG" id="erwi:GN242_05295"/>
<dbReference type="RefSeq" id="WP_156287006.1">
    <property type="nucleotide sequence ID" value="NZ_CP046509.1"/>
</dbReference>
<evidence type="ECO:0000313" key="2">
    <source>
        <dbReference type="Proteomes" id="UP000424752"/>
    </source>
</evidence>